<protein>
    <submittedName>
        <fullName evidence="2">Uncharacterized protein</fullName>
    </submittedName>
</protein>
<evidence type="ECO:0000256" key="1">
    <source>
        <dbReference type="SAM" id="MobiDB-lite"/>
    </source>
</evidence>
<organism evidence="2 3">
    <name type="scientific">Punica granatum</name>
    <name type="common">Pomegranate</name>
    <dbReference type="NCBI Taxonomy" id="22663"/>
    <lineage>
        <taxon>Eukaryota</taxon>
        <taxon>Viridiplantae</taxon>
        <taxon>Streptophyta</taxon>
        <taxon>Embryophyta</taxon>
        <taxon>Tracheophyta</taxon>
        <taxon>Spermatophyta</taxon>
        <taxon>Magnoliopsida</taxon>
        <taxon>eudicotyledons</taxon>
        <taxon>Gunneridae</taxon>
        <taxon>Pentapetalae</taxon>
        <taxon>rosids</taxon>
        <taxon>malvids</taxon>
        <taxon>Myrtales</taxon>
        <taxon>Lythraceae</taxon>
        <taxon>Punica</taxon>
    </lineage>
</organism>
<proteinExistence type="predicted"/>
<sequence>MSSRRGPHTRFWIARLRSVRLPRGRVTDKHEKESPLTTLRPESRGSISYPGLGVMVHLVLLGHWALDSKHNASYGLGSTRKDKHEPKTVRTRISSRQSTHARAYETRLGSVHLPGDERRKHVRRSRHLPFYDPKVEGRQVTQVLGYGVHLKC</sequence>
<dbReference type="AlphaFoldDB" id="A0A2I0KYN4"/>
<gene>
    <name evidence="2" type="ORF">CRG98_006027</name>
</gene>
<accession>A0A2I0KYN4</accession>
<dbReference type="EMBL" id="PGOL01000270">
    <property type="protein sequence ID" value="PKI73579.1"/>
    <property type="molecule type" value="Genomic_DNA"/>
</dbReference>
<comment type="caution">
    <text evidence="2">The sequence shown here is derived from an EMBL/GenBank/DDBJ whole genome shotgun (WGS) entry which is preliminary data.</text>
</comment>
<reference evidence="2 3" key="1">
    <citation type="submission" date="2017-11" db="EMBL/GenBank/DDBJ databases">
        <title>De-novo sequencing of pomegranate (Punica granatum L.) genome.</title>
        <authorList>
            <person name="Akparov Z."/>
            <person name="Amiraslanov A."/>
            <person name="Hajiyeva S."/>
            <person name="Abbasov M."/>
            <person name="Kaur K."/>
            <person name="Hamwieh A."/>
            <person name="Solovyev V."/>
            <person name="Salamov A."/>
            <person name="Braich B."/>
            <person name="Kosarev P."/>
            <person name="Mahmoud A."/>
            <person name="Hajiyev E."/>
            <person name="Babayeva S."/>
            <person name="Izzatullayeva V."/>
            <person name="Mammadov A."/>
            <person name="Mammadov A."/>
            <person name="Sharifova S."/>
            <person name="Ojaghi J."/>
            <person name="Eynullazada K."/>
            <person name="Bayramov B."/>
            <person name="Abdulazimova A."/>
            <person name="Shahmuradov I."/>
        </authorList>
    </citation>
    <scope>NUCLEOTIDE SEQUENCE [LARGE SCALE GENOMIC DNA]</scope>
    <source>
        <strain evidence="3">cv. AG2017</strain>
        <tissue evidence="2">Leaf</tissue>
    </source>
</reference>
<keyword evidence="3" id="KW-1185">Reference proteome</keyword>
<feature type="region of interest" description="Disordered" evidence="1">
    <location>
        <begin position="23"/>
        <end position="44"/>
    </location>
</feature>
<name>A0A2I0KYN4_PUNGR</name>
<dbReference type="Proteomes" id="UP000233551">
    <property type="component" value="Unassembled WGS sequence"/>
</dbReference>
<feature type="compositionally biased region" description="Basic and acidic residues" evidence="1">
    <location>
        <begin position="25"/>
        <end position="34"/>
    </location>
</feature>
<evidence type="ECO:0000313" key="2">
    <source>
        <dbReference type="EMBL" id="PKI73579.1"/>
    </source>
</evidence>
<evidence type="ECO:0000313" key="3">
    <source>
        <dbReference type="Proteomes" id="UP000233551"/>
    </source>
</evidence>